<dbReference type="SUPFAM" id="SSF46785">
    <property type="entry name" value="Winged helix' DNA-binding domain"/>
    <property type="match status" value="1"/>
</dbReference>
<reference evidence="3 4" key="1">
    <citation type="submission" date="2016-10" db="EMBL/GenBank/DDBJ databases">
        <authorList>
            <person name="de Groot N.N."/>
        </authorList>
    </citation>
    <scope>NUCLEOTIDE SEQUENCE [LARGE SCALE GENOMIC DNA]</scope>
    <source>
        <strain evidence="3 4">CGMCC 1.10331</strain>
    </source>
</reference>
<gene>
    <name evidence="3" type="ORF">SAMN04488133_2975</name>
</gene>
<dbReference type="CDD" id="cd00090">
    <property type="entry name" value="HTH_ARSR"/>
    <property type="match status" value="1"/>
</dbReference>
<dbReference type="InterPro" id="IPR011991">
    <property type="entry name" value="ArsR-like_HTH"/>
</dbReference>
<dbReference type="AlphaFoldDB" id="A0A1H6BS00"/>
<sequence>MASEQSDRTQVATDAESAFMTLSHDLRLEILLALWDAPGFSLSFSELRKAVGERDSGSFTYHLSELQDQFVAKTDDGYELQYPGHRVLDAIQSGVFHDQVTVGPVGLDDDCRECGEQLTFEYDTDYIARIRCSDCGNRALEWPFDPGGIAERDSDAIVAAFDRRTKLIWSCALDGICPFCAGQINRELTSRVHEQGACIGVIEQLDRYDEYFARDHPAVVAVDCERCSFYSFIPVGVVLLTRPAVTGKLYDVDIDSRETPLWDLGFVVDSDSVTVLQTDPMCVEVSIPDATESLAVTIDESFTVTVED</sequence>
<dbReference type="GeneID" id="39859712"/>
<proteinExistence type="predicted"/>
<evidence type="ECO:0000313" key="4">
    <source>
        <dbReference type="Proteomes" id="UP000236740"/>
    </source>
</evidence>
<keyword evidence="4" id="KW-1185">Reference proteome</keyword>
<evidence type="ECO:0008006" key="5">
    <source>
        <dbReference type="Google" id="ProtNLM"/>
    </source>
</evidence>
<evidence type="ECO:0000313" key="3">
    <source>
        <dbReference type="EMBL" id="SEG63463.1"/>
    </source>
</evidence>
<organism evidence="3 4">
    <name type="scientific">Halobellus limi</name>
    <dbReference type="NCBI Taxonomy" id="699433"/>
    <lineage>
        <taxon>Archaea</taxon>
        <taxon>Methanobacteriati</taxon>
        <taxon>Methanobacteriota</taxon>
        <taxon>Stenosarchaea group</taxon>
        <taxon>Halobacteria</taxon>
        <taxon>Halobacteriales</taxon>
        <taxon>Haloferacaceae</taxon>
        <taxon>Halobellus</taxon>
    </lineage>
</organism>
<dbReference type="Proteomes" id="UP000236740">
    <property type="component" value="Unassembled WGS sequence"/>
</dbReference>
<name>A0A1H6BS00_9EURY</name>
<dbReference type="InterPro" id="IPR036388">
    <property type="entry name" value="WH-like_DNA-bd_sf"/>
</dbReference>
<dbReference type="InterPro" id="IPR055771">
    <property type="entry name" value="DUF7347"/>
</dbReference>
<dbReference type="InterPro" id="IPR036390">
    <property type="entry name" value="WH_DNA-bd_sf"/>
</dbReference>
<evidence type="ECO:0000259" key="1">
    <source>
        <dbReference type="Pfam" id="PF24038"/>
    </source>
</evidence>
<dbReference type="RefSeq" id="WP_136361914.1">
    <property type="nucleotide sequence ID" value="NZ_CP031313.1"/>
</dbReference>
<dbReference type="Pfam" id="PF24042">
    <property type="entry name" value="DUF7351"/>
    <property type="match status" value="1"/>
</dbReference>
<feature type="domain" description="DUF7351" evidence="2">
    <location>
        <begin position="108"/>
        <end position="304"/>
    </location>
</feature>
<dbReference type="Gene3D" id="1.10.10.10">
    <property type="entry name" value="Winged helix-like DNA-binding domain superfamily/Winged helix DNA-binding domain"/>
    <property type="match status" value="1"/>
</dbReference>
<dbReference type="Pfam" id="PF24038">
    <property type="entry name" value="DUF7347"/>
    <property type="match status" value="1"/>
</dbReference>
<dbReference type="InterPro" id="IPR055775">
    <property type="entry name" value="DUF7351"/>
</dbReference>
<feature type="domain" description="DUF7347" evidence="1">
    <location>
        <begin position="16"/>
        <end position="91"/>
    </location>
</feature>
<evidence type="ECO:0000259" key="2">
    <source>
        <dbReference type="Pfam" id="PF24042"/>
    </source>
</evidence>
<accession>A0A1H6BS00</accession>
<dbReference type="OrthoDB" id="8482at2157"/>
<protein>
    <recommendedName>
        <fullName evidence="5">ArsR family transcriptional regulator</fullName>
    </recommendedName>
</protein>
<dbReference type="EMBL" id="FNVN01000005">
    <property type="protein sequence ID" value="SEG63463.1"/>
    <property type="molecule type" value="Genomic_DNA"/>
</dbReference>